<name>A0AAW1R274_9CHLO</name>
<dbReference type="SMART" id="SM00028">
    <property type="entry name" value="TPR"/>
    <property type="match status" value="3"/>
</dbReference>
<dbReference type="InterPro" id="IPR019734">
    <property type="entry name" value="TPR_rpt"/>
</dbReference>
<comment type="caution">
    <text evidence="4">The sequence shown here is derived from an EMBL/GenBank/DDBJ whole genome shotgun (WGS) entry which is preliminary data.</text>
</comment>
<evidence type="ECO:0000256" key="1">
    <source>
        <dbReference type="ARBA" id="ARBA00022737"/>
    </source>
</evidence>
<keyword evidence="5" id="KW-1185">Reference proteome</keyword>
<dbReference type="EMBL" id="JALJOU010000055">
    <property type="protein sequence ID" value="KAK9827709.1"/>
    <property type="molecule type" value="Genomic_DNA"/>
</dbReference>
<proteinExistence type="predicted"/>
<feature type="repeat" description="TPR" evidence="3">
    <location>
        <begin position="605"/>
        <end position="638"/>
    </location>
</feature>
<evidence type="ECO:0000313" key="5">
    <source>
        <dbReference type="Proteomes" id="UP001445335"/>
    </source>
</evidence>
<feature type="repeat" description="TPR" evidence="3">
    <location>
        <begin position="639"/>
        <end position="672"/>
    </location>
</feature>
<accession>A0AAW1R274</accession>
<keyword evidence="2 3" id="KW-0802">TPR repeat</keyword>
<dbReference type="PROSITE" id="PS50005">
    <property type="entry name" value="TPR"/>
    <property type="match status" value="2"/>
</dbReference>
<dbReference type="PANTHER" id="PTHR16193:SF0">
    <property type="entry name" value="TETRATRICOPEPTIDE REPEAT PROTEIN 27"/>
    <property type="match status" value="1"/>
</dbReference>
<dbReference type="Gene3D" id="1.25.40.10">
    <property type="entry name" value="Tetratricopeptide repeat domain"/>
    <property type="match status" value="1"/>
</dbReference>
<keyword evidence="1" id="KW-0677">Repeat</keyword>
<evidence type="ECO:0000256" key="2">
    <source>
        <dbReference type="ARBA" id="ARBA00022803"/>
    </source>
</evidence>
<protein>
    <submittedName>
        <fullName evidence="4">Uncharacterized protein</fullName>
    </submittedName>
</protein>
<sequence length="878" mass="91908">MSFLKPEEWHLLCASFQDVLPFDYPDEQSGEDGLVAAVVSGDYLAALRSPTARRLLHHASGTEEPPAGESAEATCAYFAAVEQSAGAVIAEHANLTGPAQDASESPGNLFAERPPQLATAAPTAPKQAALGGVSTSAGDRWALARLAASGEEAEGRCALPQYLLLARTLLLPPLGLPASADAGEASTQGGGAGEGLPRSWHWWAMRLVVQQQRLLAGPAAALRAELQQLAPQAIALAEELSSAGSSPGAAAAARLEAALMEQGFRDVGAARAHLDAANAALGLTVEVTGALGMRTEHQQDVKAQLVVRTAHAPRSAARNGIACETRGGAREGDCGSGDEAAALDAAAAGSPAGELGGLSAVSDVLPTPRLLDSDGSPPQALRSLEQAALLAAAVQAQRASAADELRAWQAAPFLDAVLRQPRSRFLLRAAARLLRARHERERPRTRERALLALQQLVEAKHAPWPPTARRLRLAFMVGFPLWPALQKELGEQLVAAGLPGSALALFEAAGLWDAALLSLRLLGKTAQALALARARLEAAPDEPRLLCALGDLTVDDACYERAWAASGGRSVRAKRSLARSAQRRKDFAAAAGHWEAALAVNPLHAEGWFALGFCALKTADAVRAAQAFTRAAQQDPDNGEAWNNLAAVHLQAGRHAEAYSALGEAVRLKRDSWQTWANYARAASQAGHPLQAARGVIQVMALTEGRCVEMDVLAALVAAVCAAREASCTLGLELRGSERTEAAALERAVSDALAQAVSASGAPPGVWGLLADFHGATGSRASEREALLKQVRALQGGGWQADPERFRAYAAAAVLLADSQAAGVHAGDLEPRELASTRMLLRSLLKQAAERFADSSEFGDAQRVLQQTEALERGARSE</sequence>
<reference evidence="4 5" key="1">
    <citation type="journal article" date="2024" name="Nat. Commun.">
        <title>Phylogenomics reveals the evolutionary origins of lichenization in chlorophyte algae.</title>
        <authorList>
            <person name="Puginier C."/>
            <person name="Libourel C."/>
            <person name="Otte J."/>
            <person name="Skaloud P."/>
            <person name="Haon M."/>
            <person name="Grisel S."/>
            <person name="Petersen M."/>
            <person name="Berrin J.G."/>
            <person name="Delaux P.M."/>
            <person name="Dal Grande F."/>
            <person name="Keller J."/>
        </authorList>
    </citation>
    <scope>NUCLEOTIDE SEQUENCE [LARGE SCALE GENOMIC DNA]</scope>
    <source>
        <strain evidence="4 5">SAG 245.80</strain>
    </source>
</reference>
<evidence type="ECO:0000313" key="4">
    <source>
        <dbReference type="EMBL" id="KAK9827709.1"/>
    </source>
</evidence>
<dbReference type="InterPro" id="IPR011990">
    <property type="entry name" value="TPR-like_helical_dom_sf"/>
</dbReference>
<dbReference type="SUPFAM" id="SSF48452">
    <property type="entry name" value="TPR-like"/>
    <property type="match status" value="1"/>
</dbReference>
<evidence type="ECO:0000256" key="3">
    <source>
        <dbReference type="PROSITE-ProRule" id="PRU00339"/>
    </source>
</evidence>
<dbReference type="PANTHER" id="PTHR16193">
    <property type="entry name" value="TETRATRICOPEPTIDE REPEAT PROTEIN 27"/>
    <property type="match status" value="1"/>
</dbReference>
<dbReference type="InterPro" id="IPR044244">
    <property type="entry name" value="TTC27/Emw1"/>
</dbReference>
<dbReference type="Pfam" id="PF13432">
    <property type="entry name" value="TPR_16"/>
    <property type="match status" value="1"/>
</dbReference>
<gene>
    <name evidence="4" type="ORF">WJX81_003255</name>
</gene>
<dbReference type="AlphaFoldDB" id="A0AAW1R274"/>
<dbReference type="Proteomes" id="UP001445335">
    <property type="component" value="Unassembled WGS sequence"/>
</dbReference>
<organism evidence="4 5">
    <name type="scientific">Elliptochloris bilobata</name>
    <dbReference type="NCBI Taxonomy" id="381761"/>
    <lineage>
        <taxon>Eukaryota</taxon>
        <taxon>Viridiplantae</taxon>
        <taxon>Chlorophyta</taxon>
        <taxon>core chlorophytes</taxon>
        <taxon>Trebouxiophyceae</taxon>
        <taxon>Trebouxiophyceae incertae sedis</taxon>
        <taxon>Elliptochloris clade</taxon>
        <taxon>Elliptochloris</taxon>
    </lineage>
</organism>